<evidence type="ECO:0000256" key="2">
    <source>
        <dbReference type="ARBA" id="ARBA00011948"/>
    </source>
</evidence>
<keyword evidence="6" id="KW-0822">Tryptophan biosynthesis</keyword>
<evidence type="ECO:0000256" key="9">
    <source>
        <dbReference type="ARBA" id="ARBA00071401"/>
    </source>
</evidence>
<dbReference type="GO" id="GO:0005829">
    <property type="term" value="C:cytosol"/>
    <property type="evidence" value="ECO:0007669"/>
    <property type="project" value="TreeGrafter"/>
</dbReference>
<evidence type="ECO:0000259" key="10">
    <source>
        <dbReference type="Pfam" id="PF00591"/>
    </source>
</evidence>
<evidence type="ECO:0000256" key="1">
    <source>
        <dbReference type="ARBA" id="ARBA00004907"/>
    </source>
</evidence>
<dbReference type="InterPro" id="IPR005940">
    <property type="entry name" value="Anthranilate_Pribosyl_Tfrase"/>
</dbReference>
<evidence type="ECO:0000256" key="6">
    <source>
        <dbReference type="ARBA" id="ARBA00022822"/>
    </source>
</evidence>
<dbReference type="InterPro" id="IPR000312">
    <property type="entry name" value="Glycosyl_Trfase_fam3"/>
</dbReference>
<dbReference type="Pfam" id="PF02885">
    <property type="entry name" value="Glycos_trans_3N"/>
    <property type="match status" value="1"/>
</dbReference>
<dbReference type="GO" id="GO:0000162">
    <property type="term" value="P:L-tryptophan biosynthetic process"/>
    <property type="evidence" value="ECO:0007669"/>
    <property type="project" value="UniProtKB-KW"/>
</dbReference>
<feature type="domain" description="Glycosyl transferase family 3" evidence="10">
    <location>
        <begin position="98"/>
        <end position="349"/>
    </location>
</feature>
<dbReference type="EMBL" id="ML002705">
    <property type="protein sequence ID" value="RKP36175.1"/>
    <property type="molecule type" value="Genomic_DNA"/>
</dbReference>
<dbReference type="GO" id="GO:0004048">
    <property type="term" value="F:anthranilate phosphoribosyltransferase activity"/>
    <property type="evidence" value="ECO:0007669"/>
    <property type="project" value="UniProtKB-EC"/>
</dbReference>
<dbReference type="Gene3D" id="3.40.1030.10">
    <property type="entry name" value="Nucleoside phosphorylase/phosphoribosyltransferase catalytic domain"/>
    <property type="match status" value="1"/>
</dbReference>
<dbReference type="PANTHER" id="PTHR43285:SF2">
    <property type="entry name" value="ANTHRANILATE PHOSPHORIBOSYLTRANSFERASE"/>
    <property type="match status" value="1"/>
</dbReference>
<feature type="domain" description="Glycosyl transferase family 3 N-terminal" evidence="11">
    <location>
        <begin position="20"/>
        <end position="83"/>
    </location>
</feature>
<evidence type="ECO:0000256" key="7">
    <source>
        <dbReference type="ARBA" id="ARBA00023141"/>
    </source>
</evidence>
<dbReference type="Pfam" id="PF00591">
    <property type="entry name" value="Glycos_transf_3"/>
    <property type="match status" value="1"/>
</dbReference>
<dbReference type="NCBIfam" id="TIGR01245">
    <property type="entry name" value="trpD"/>
    <property type="match status" value="1"/>
</dbReference>
<dbReference type="PANTHER" id="PTHR43285">
    <property type="entry name" value="ANTHRANILATE PHOSPHORIBOSYLTRANSFERASE"/>
    <property type="match status" value="1"/>
</dbReference>
<sequence length="366" mass="39242">MSTNTAPATTPSVPNVEIVQILKRLVNHPDTFEPEHLRRCLHLFFQGEGSSAQIAALLVALRLTKVDQRPDMIAAAAETLLSYAVRLNIKPEHTWTRGVVDIVGTGGDGHNTFNVSTSSAIVAAGAGCKVAKHGNRSSTSNSGSADLLESLGCNLSGFPPESIIDFLKTGEFCFLYAPRFHPLMGRVAQVRKEIGAPSIFNIIGPLINPVVPTNIIVGVHSAYLGPIIAEALRLSGTSRGMVVCGVEGLDEISPQGDTLVWHIRDNQVEPGRIHPTTDFGLSCHSLETVKGHSGEANARYLDRILDGEITDSPILDFILLNTSALLVVSGVAETYVEGVQKARESIASKRAKRALAQFAEFTQAKH</sequence>
<dbReference type="AlphaFoldDB" id="A0A4P9ZS04"/>
<dbReference type="Proteomes" id="UP000268162">
    <property type="component" value="Unassembled WGS sequence"/>
</dbReference>
<dbReference type="HAMAP" id="MF_00211">
    <property type="entry name" value="TrpD"/>
    <property type="match status" value="1"/>
</dbReference>
<comment type="pathway">
    <text evidence="1">Amino-acid biosynthesis; L-tryptophan biosynthesis; L-tryptophan from chorismate: step 2/5.</text>
</comment>
<evidence type="ECO:0000256" key="8">
    <source>
        <dbReference type="ARBA" id="ARBA00061500"/>
    </source>
</evidence>
<dbReference type="EC" id="2.4.2.18" evidence="2"/>
<evidence type="ECO:0000256" key="3">
    <source>
        <dbReference type="ARBA" id="ARBA00022605"/>
    </source>
</evidence>
<dbReference type="STRING" id="215637.A0A4P9ZS04"/>
<keyword evidence="4" id="KW-0328">Glycosyltransferase</keyword>
<reference evidence="13" key="1">
    <citation type="journal article" date="2018" name="Nat. Microbiol.">
        <title>Leveraging single-cell genomics to expand the fungal tree of life.</title>
        <authorList>
            <person name="Ahrendt S.R."/>
            <person name="Quandt C.A."/>
            <person name="Ciobanu D."/>
            <person name="Clum A."/>
            <person name="Salamov A."/>
            <person name="Andreopoulos B."/>
            <person name="Cheng J.F."/>
            <person name="Woyke T."/>
            <person name="Pelin A."/>
            <person name="Henrissat B."/>
            <person name="Reynolds N.K."/>
            <person name="Benny G.L."/>
            <person name="Smith M.E."/>
            <person name="James T.Y."/>
            <person name="Grigoriev I.V."/>
        </authorList>
    </citation>
    <scope>NUCLEOTIDE SEQUENCE [LARGE SCALE GENOMIC DNA]</scope>
    <source>
        <strain evidence="13">RSA 468</strain>
    </source>
</reference>
<protein>
    <recommendedName>
        <fullName evidence="9">Anthranilate phosphoribosyltransferase</fullName>
        <ecNumber evidence="2">2.4.2.18</ecNumber>
    </recommendedName>
</protein>
<keyword evidence="3" id="KW-0028">Amino-acid biosynthesis</keyword>
<accession>A0A4P9ZS04</accession>
<evidence type="ECO:0000259" key="11">
    <source>
        <dbReference type="Pfam" id="PF02885"/>
    </source>
</evidence>
<keyword evidence="7" id="KW-0057">Aromatic amino acid biosynthesis</keyword>
<evidence type="ECO:0000313" key="13">
    <source>
        <dbReference type="Proteomes" id="UP000268162"/>
    </source>
</evidence>
<dbReference type="Gene3D" id="1.20.970.10">
    <property type="entry name" value="Transferase, Pyrimidine Nucleoside Phosphorylase, Chain C"/>
    <property type="match status" value="1"/>
</dbReference>
<evidence type="ECO:0000256" key="5">
    <source>
        <dbReference type="ARBA" id="ARBA00022679"/>
    </source>
</evidence>
<dbReference type="FunFam" id="3.40.1030.10:FF:000002">
    <property type="entry name" value="Anthranilate phosphoribosyltransferase"/>
    <property type="match status" value="1"/>
</dbReference>
<evidence type="ECO:0000256" key="4">
    <source>
        <dbReference type="ARBA" id="ARBA00022676"/>
    </source>
</evidence>
<dbReference type="InterPro" id="IPR035902">
    <property type="entry name" value="Nuc_phospho_transferase"/>
</dbReference>
<dbReference type="SUPFAM" id="SSF52418">
    <property type="entry name" value="Nucleoside phosphorylase/phosphoribosyltransferase catalytic domain"/>
    <property type="match status" value="1"/>
</dbReference>
<keyword evidence="5 12" id="KW-0808">Transferase</keyword>
<dbReference type="OrthoDB" id="427800at2759"/>
<keyword evidence="13" id="KW-1185">Reference proteome</keyword>
<proteinExistence type="inferred from homology"/>
<evidence type="ECO:0000313" key="12">
    <source>
        <dbReference type="EMBL" id="RKP36175.1"/>
    </source>
</evidence>
<dbReference type="InterPro" id="IPR017459">
    <property type="entry name" value="Glycosyl_Trfase_fam3_N_dom"/>
</dbReference>
<gene>
    <name evidence="12" type="ORF">BJ085DRAFT_35642</name>
</gene>
<comment type="similarity">
    <text evidence="8">Belongs to the anthranilate phosphoribosyltransferase family.</text>
</comment>
<name>A0A4P9ZS04_9FUNG</name>
<organism evidence="12 13">
    <name type="scientific">Dimargaris cristalligena</name>
    <dbReference type="NCBI Taxonomy" id="215637"/>
    <lineage>
        <taxon>Eukaryota</taxon>
        <taxon>Fungi</taxon>
        <taxon>Fungi incertae sedis</taxon>
        <taxon>Zoopagomycota</taxon>
        <taxon>Kickxellomycotina</taxon>
        <taxon>Dimargaritomycetes</taxon>
        <taxon>Dimargaritales</taxon>
        <taxon>Dimargaritaceae</taxon>
        <taxon>Dimargaris</taxon>
    </lineage>
</organism>